<reference evidence="3 4" key="1">
    <citation type="journal article" date="2017" name="Mol. Ecol.">
        <title>Comparative and population genomic landscape of Phellinus noxius: A hypervariable fungus causing root rot in trees.</title>
        <authorList>
            <person name="Chung C.L."/>
            <person name="Lee T.J."/>
            <person name="Akiba M."/>
            <person name="Lee H.H."/>
            <person name="Kuo T.H."/>
            <person name="Liu D."/>
            <person name="Ke H.M."/>
            <person name="Yokoi T."/>
            <person name="Roa M.B."/>
            <person name="Lu M.J."/>
            <person name="Chang Y.Y."/>
            <person name="Ann P.J."/>
            <person name="Tsai J.N."/>
            <person name="Chen C.Y."/>
            <person name="Tzean S.S."/>
            <person name="Ota Y."/>
            <person name="Hattori T."/>
            <person name="Sahashi N."/>
            <person name="Liou R.F."/>
            <person name="Kikuchi T."/>
            <person name="Tsai I.J."/>
        </authorList>
    </citation>
    <scope>NUCLEOTIDE SEQUENCE [LARGE SCALE GENOMIC DNA]</scope>
    <source>
        <strain evidence="3 4">FFPRI411160</strain>
    </source>
</reference>
<feature type="region of interest" description="Disordered" evidence="1">
    <location>
        <begin position="1"/>
        <end position="22"/>
    </location>
</feature>
<feature type="compositionally biased region" description="Polar residues" evidence="1">
    <location>
        <begin position="13"/>
        <end position="22"/>
    </location>
</feature>
<evidence type="ECO:0000256" key="1">
    <source>
        <dbReference type="SAM" id="MobiDB-lite"/>
    </source>
</evidence>
<dbReference type="Proteomes" id="UP000217199">
    <property type="component" value="Unassembled WGS sequence"/>
</dbReference>
<dbReference type="PROSITE" id="PS50053">
    <property type="entry name" value="UBIQUITIN_2"/>
    <property type="match status" value="1"/>
</dbReference>
<dbReference type="EMBL" id="NBII01000005">
    <property type="protein sequence ID" value="PAV19076.1"/>
    <property type="molecule type" value="Genomic_DNA"/>
</dbReference>
<sequence length="288" mass="31479">MNAGLSAELDLDLQNSQARSQAPSIISLRNPLSSVPATAATSMLTVVPNDDEKVDEQQGTYGEEAGREGNEAAREREQVGEGEGNGAEGETSNIPQVALTFLLVSGSRRTMTFDPELAIGRVKELVWNGWPSEWPDEKPPSPSFLRILYLGKILQDEDTLSKLSFPLSPEAPRTLVPTIVHLSVRPVAPPVDDEATIKKNLRAARRALSRSTSTRAAPTADSQAGAQEGTHSGEYFLELVLHAVIALSHLYYTLHGFYAHSLRCYLIITIAFSLHFPSPCGRDKSRRY</sequence>
<dbReference type="InParanoid" id="A0A286UHH6"/>
<feature type="region of interest" description="Disordered" evidence="1">
    <location>
        <begin position="46"/>
        <end position="92"/>
    </location>
</feature>
<accession>A0A286UHH6</accession>
<dbReference type="AlphaFoldDB" id="A0A286UHH6"/>
<dbReference type="OrthoDB" id="1043111at2759"/>
<gene>
    <name evidence="3" type="ORF">PNOK_0592000</name>
</gene>
<organism evidence="3 4">
    <name type="scientific">Pyrrhoderma noxium</name>
    <dbReference type="NCBI Taxonomy" id="2282107"/>
    <lineage>
        <taxon>Eukaryota</taxon>
        <taxon>Fungi</taxon>
        <taxon>Dikarya</taxon>
        <taxon>Basidiomycota</taxon>
        <taxon>Agaricomycotina</taxon>
        <taxon>Agaricomycetes</taxon>
        <taxon>Hymenochaetales</taxon>
        <taxon>Hymenochaetaceae</taxon>
        <taxon>Pyrrhoderma</taxon>
    </lineage>
</organism>
<feature type="region of interest" description="Disordered" evidence="1">
    <location>
        <begin position="208"/>
        <end position="227"/>
    </location>
</feature>
<name>A0A286UHH6_9AGAM</name>
<evidence type="ECO:0000313" key="3">
    <source>
        <dbReference type="EMBL" id="PAV19076.1"/>
    </source>
</evidence>
<dbReference type="InterPro" id="IPR040015">
    <property type="entry name" value="UBL3-like"/>
</dbReference>
<evidence type="ECO:0000313" key="4">
    <source>
        <dbReference type="Proteomes" id="UP000217199"/>
    </source>
</evidence>
<protein>
    <submittedName>
        <fullName evidence="3">Ubiquitin 3-like protein</fullName>
    </submittedName>
</protein>
<dbReference type="InterPro" id="IPR039540">
    <property type="entry name" value="UBL3-like_ubiquitin_dom"/>
</dbReference>
<dbReference type="SUPFAM" id="SSF54236">
    <property type="entry name" value="Ubiquitin-like"/>
    <property type="match status" value="1"/>
</dbReference>
<evidence type="ECO:0000259" key="2">
    <source>
        <dbReference type="PROSITE" id="PS50053"/>
    </source>
</evidence>
<dbReference type="InterPro" id="IPR000626">
    <property type="entry name" value="Ubiquitin-like_dom"/>
</dbReference>
<dbReference type="STRING" id="2282107.A0A286UHH6"/>
<dbReference type="InterPro" id="IPR029071">
    <property type="entry name" value="Ubiquitin-like_domsf"/>
</dbReference>
<keyword evidence="4" id="KW-1185">Reference proteome</keyword>
<comment type="caution">
    <text evidence="3">The sequence shown here is derived from an EMBL/GenBank/DDBJ whole genome shotgun (WGS) entry which is preliminary data.</text>
</comment>
<feature type="compositionally biased region" description="Basic and acidic residues" evidence="1">
    <location>
        <begin position="64"/>
        <end position="79"/>
    </location>
</feature>
<dbReference type="Pfam" id="PF13881">
    <property type="entry name" value="Rad60-SLD_2"/>
    <property type="match status" value="1"/>
</dbReference>
<dbReference type="Gene3D" id="3.10.20.90">
    <property type="entry name" value="Phosphatidylinositol 3-kinase Catalytic Subunit, Chain A, domain 1"/>
    <property type="match status" value="1"/>
</dbReference>
<proteinExistence type="predicted"/>
<feature type="domain" description="Ubiquitin-like" evidence="2">
    <location>
        <begin position="97"/>
        <end position="165"/>
    </location>
</feature>
<dbReference type="PANTHER" id="PTHR13169:SF0">
    <property type="entry name" value="UBIQUITIN-LIKE PROTEIN 3"/>
    <property type="match status" value="1"/>
</dbReference>
<dbReference type="PANTHER" id="PTHR13169">
    <property type="entry name" value="UBIQUITIN-LIKE PROTEIN 3 HCG-1 PROTEIN"/>
    <property type="match status" value="1"/>
</dbReference>